<dbReference type="SUPFAM" id="SSF56300">
    <property type="entry name" value="Metallo-dependent phosphatases"/>
    <property type="match status" value="1"/>
</dbReference>
<dbReference type="Proteomes" id="UP000019402">
    <property type="component" value="Unassembled WGS sequence"/>
</dbReference>
<evidence type="ECO:0000313" key="5">
    <source>
        <dbReference type="Proteomes" id="UP000019402"/>
    </source>
</evidence>
<dbReference type="RefSeq" id="WP_081785549.1">
    <property type="nucleotide sequence ID" value="NZ_BAMD01000045.1"/>
</dbReference>
<dbReference type="InterPro" id="IPR029052">
    <property type="entry name" value="Metallo-depent_PP-like"/>
</dbReference>
<dbReference type="PANTHER" id="PTHR10161:SF14">
    <property type="entry name" value="TARTRATE-RESISTANT ACID PHOSPHATASE TYPE 5"/>
    <property type="match status" value="1"/>
</dbReference>
<dbReference type="Pfam" id="PF00149">
    <property type="entry name" value="Metallophos"/>
    <property type="match status" value="1"/>
</dbReference>
<evidence type="ECO:0000256" key="2">
    <source>
        <dbReference type="ARBA" id="ARBA00022801"/>
    </source>
</evidence>
<dbReference type="AlphaFoldDB" id="W7YPS5"/>
<keyword evidence="1" id="KW-0732">Signal</keyword>
<dbReference type="STRING" id="869213.GCA_000517085_03816"/>
<dbReference type="PANTHER" id="PTHR10161">
    <property type="entry name" value="TARTRATE-RESISTANT ACID PHOSPHATASE TYPE 5"/>
    <property type="match status" value="1"/>
</dbReference>
<dbReference type="GO" id="GO:0016787">
    <property type="term" value="F:hydrolase activity"/>
    <property type="evidence" value="ECO:0007669"/>
    <property type="project" value="UniProtKB-KW"/>
</dbReference>
<evidence type="ECO:0000313" key="4">
    <source>
        <dbReference type="EMBL" id="GAF04439.1"/>
    </source>
</evidence>
<protein>
    <recommendedName>
        <fullName evidence="3">Calcineurin-like phosphoesterase domain-containing protein</fullName>
    </recommendedName>
</protein>
<dbReference type="OrthoDB" id="333971at2"/>
<comment type="caution">
    <text evidence="4">The sequence shown here is derived from an EMBL/GenBank/DDBJ whole genome shotgun (WGS) entry which is preliminary data.</text>
</comment>
<keyword evidence="5" id="KW-1185">Reference proteome</keyword>
<dbReference type="InterPro" id="IPR051558">
    <property type="entry name" value="Metallophosphoesterase_PAP"/>
</dbReference>
<name>W7YPS5_9BACT</name>
<organism evidence="4 5">
    <name type="scientific">Saccharicrinis fermentans DSM 9555 = JCM 21142</name>
    <dbReference type="NCBI Taxonomy" id="869213"/>
    <lineage>
        <taxon>Bacteria</taxon>
        <taxon>Pseudomonadati</taxon>
        <taxon>Bacteroidota</taxon>
        <taxon>Bacteroidia</taxon>
        <taxon>Marinilabiliales</taxon>
        <taxon>Marinilabiliaceae</taxon>
        <taxon>Saccharicrinis</taxon>
    </lineage>
</organism>
<gene>
    <name evidence="4" type="ORF">JCM21142_83145</name>
</gene>
<evidence type="ECO:0000256" key="1">
    <source>
        <dbReference type="ARBA" id="ARBA00022729"/>
    </source>
</evidence>
<proteinExistence type="predicted"/>
<dbReference type="EMBL" id="BAMD01000045">
    <property type="protein sequence ID" value="GAF04439.1"/>
    <property type="molecule type" value="Genomic_DNA"/>
</dbReference>
<feature type="domain" description="Calcineurin-like phosphoesterase" evidence="3">
    <location>
        <begin position="55"/>
        <end position="240"/>
    </location>
</feature>
<reference evidence="4 5" key="1">
    <citation type="journal article" date="2014" name="Genome Announc.">
        <title>Draft Genome Sequence of Cytophaga fermentans JCM 21142T, a Facultative Anaerobe Isolated from Marine Mud.</title>
        <authorList>
            <person name="Starns D."/>
            <person name="Oshima K."/>
            <person name="Suda W."/>
            <person name="Iino T."/>
            <person name="Yuki M."/>
            <person name="Inoue J."/>
            <person name="Kitamura K."/>
            <person name="Iida T."/>
            <person name="Darby A."/>
            <person name="Hattori M."/>
            <person name="Ohkuma M."/>
        </authorList>
    </citation>
    <scope>NUCLEOTIDE SEQUENCE [LARGE SCALE GENOMIC DNA]</scope>
    <source>
        <strain evidence="4 5">JCM 21142</strain>
    </source>
</reference>
<keyword evidence="2" id="KW-0378">Hydrolase</keyword>
<dbReference type="InterPro" id="IPR004843">
    <property type="entry name" value="Calcineurin-like_PHP"/>
</dbReference>
<evidence type="ECO:0000259" key="3">
    <source>
        <dbReference type="Pfam" id="PF00149"/>
    </source>
</evidence>
<dbReference type="Gene3D" id="3.60.21.10">
    <property type="match status" value="1"/>
</dbReference>
<sequence length="1222" mass="141961">MSYFMRHPSLTLLWPWEYRLGITNNAPKQTTGAYPVFSSDAGKLDDHTTGKNFVLDAVGKDLLSTSNPTTLVFLGDNIYPWGMPPKDKNDRASMEKKINASLELAKYCNGNTFFIPGNHDWKRGQKKGLKAVKRQEKYIEKYFEDDFEHKVKMYPGDGCGDPKEIKIHKDLVFVFIDSQWWLQNWEEEKSINKGCDIKTRADLLQRMEEIFLDHKNDEIVVLMHHPIKSNGEHGGHFSWKHHLFPLHEMKNLWIPLPVIGSVIPFYRKTTGNIQDIANKKYQELANGINNKALELGIDVIFASGHEHSLQYFEDHDLRYIVSGSGSKLNYTAAGGDAEFAREARGYAKINFYDNNESWVEFYTVSNFGEEAKLEFRKQLRQPKPGTVDIPQSYPSIIQKDTIVAANPAFKANKRKQFWLGKQYRNMWTTPVNVPVFNLEKELGGLKPIKKGGGMSSNSLRMEADDGKQYILRSIKKDYTKLVDEKYRSLKAMNIMKDLNSASHPYGALMLPTLSKAAGIYYTKPRLVYLKHQKQLGNYNALFSEELYLLEQRPNDDWSDTDHFGYSKKIIGYTDLLEILREKKSHFIDQPWVLKSRMFDLWIHDWDRHDDQWRWASFEEDDRTLYRPIPRDRDQAFYKFEGLIPWYVSTFLVKKFKTMKGDVKDVKNQSFNARYFDRYFLNQLQWSDWEAIIKELQNNMTDEVIASSIKSLPTEVQTMNQELVPLLKERRTNLLQMGRKLYEFISKEVEIVGTDDDDHFYIHKNKDGSVKISHIIPRKNKPDLQKYNRTFYPDETKEIRIYGLRGDDTFKITGDNHKKIKIRIIGGEDKDVATNESQANRIFAYDNNKGIQLEGEGFVNRTSNDLEVNEYDRNAFKYNTGLPLLTAGYTKDDGIWLGGSYTWTRQAWRKEPFKSKHKAYFSVAPGSQDAFTIGYAGHFSNILGQLDFVPAFNIDHPLIENFFGYGNESINHHYRKQYNWVRKRSTRIAPLFGWHSANEHRSFVFGPFYQTISLENSIGRVARDPQIGFSADELKRKHFGGGTAKYAIQVLDRENNPSNGFKINVGLTYFNELSGNKELWEFDSDATFYLTLSNRPKIVLVNSAGYQAVNGEPQFYQYPSLGNTSHLRGYRNDRFRGESLFYNNSDLRFKIVKWSNDYLPMDIGVLGGYDLGRVWLNGEHSNKWHQSQTLGMYLDILEMVILQPYYSLTPEGDYLSVAMKFNF</sequence>
<accession>W7YPS5</accession>
<dbReference type="eggNOG" id="COG4775">
    <property type="taxonomic scope" value="Bacteria"/>
</dbReference>